<dbReference type="Gene3D" id="3.40.50.1700">
    <property type="entry name" value="Glycoside hydrolase family 3 C-terminal domain"/>
    <property type="match status" value="1"/>
</dbReference>
<dbReference type="AlphaFoldDB" id="A0A4D4K740"/>
<dbReference type="InterPro" id="IPR013783">
    <property type="entry name" value="Ig-like_fold"/>
</dbReference>
<gene>
    <name evidence="4" type="ORF">SANT12839_033500</name>
</gene>
<accession>A0A4D4K740</accession>
<dbReference type="GO" id="GO:0005975">
    <property type="term" value="P:carbohydrate metabolic process"/>
    <property type="evidence" value="ECO:0007669"/>
    <property type="project" value="InterPro"/>
</dbReference>
<dbReference type="EMBL" id="BJHV01000001">
    <property type="protein sequence ID" value="GDY42468.1"/>
    <property type="molecule type" value="Genomic_DNA"/>
</dbReference>
<dbReference type="Proteomes" id="UP000299290">
    <property type="component" value="Unassembled WGS sequence"/>
</dbReference>
<dbReference type="PANTHER" id="PTHR42715">
    <property type="entry name" value="BETA-GLUCOSIDASE"/>
    <property type="match status" value="1"/>
</dbReference>
<comment type="caution">
    <text evidence="4">The sequence shown here is derived from an EMBL/GenBank/DDBJ whole genome shotgun (WGS) entry which is preliminary data.</text>
</comment>
<keyword evidence="2" id="KW-0378">Hydrolase</keyword>
<proteinExistence type="inferred from homology"/>
<evidence type="ECO:0000256" key="2">
    <source>
        <dbReference type="ARBA" id="ARBA00022801"/>
    </source>
</evidence>
<dbReference type="InterPro" id="IPR036962">
    <property type="entry name" value="Glyco_hydro_3_N_sf"/>
</dbReference>
<dbReference type="SMART" id="SM01217">
    <property type="entry name" value="Fn3_like"/>
    <property type="match status" value="1"/>
</dbReference>
<dbReference type="InterPro" id="IPR002772">
    <property type="entry name" value="Glyco_hydro_3_C"/>
</dbReference>
<organism evidence="4 5">
    <name type="scientific">Streptomyces antimycoticus</name>
    <dbReference type="NCBI Taxonomy" id="68175"/>
    <lineage>
        <taxon>Bacteria</taxon>
        <taxon>Bacillati</taxon>
        <taxon>Actinomycetota</taxon>
        <taxon>Actinomycetes</taxon>
        <taxon>Kitasatosporales</taxon>
        <taxon>Streptomycetaceae</taxon>
        <taxon>Streptomyces</taxon>
        <taxon>Streptomyces violaceusniger group</taxon>
    </lineage>
</organism>
<protein>
    <recommendedName>
        <fullName evidence="3">Fibronectin type III-like domain-containing protein</fullName>
    </recommendedName>
</protein>
<name>A0A4D4K740_9ACTN</name>
<dbReference type="SUPFAM" id="SSF52279">
    <property type="entry name" value="Beta-D-glucan exohydrolase, C-terminal domain"/>
    <property type="match status" value="1"/>
</dbReference>
<evidence type="ECO:0000256" key="1">
    <source>
        <dbReference type="ARBA" id="ARBA00005336"/>
    </source>
</evidence>
<dbReference type="Pfam" id="PF01915">
    <property type="entry name" value="Glyco_hydro_3_C"/>
    <property type="match status" value="1"/>
</dbReference>
<dbReference type="InterPro" id="IPR026891">
    <property type="entry name" value="Fn3-like"/>
</dbReference>
<dbReference type="Pfam" id="PF14310">
    <property type="entry name" value="Fn3-like"/>
    <property type="match status" value="1"/>
</dbReference>
<comment type="similarity">
    <text evidence="1">Belongs to the glycosyl hydrolase 3 family.</text>
</comment>
<sequence length="335" mass="35734">MELTAGEPVEVSLTCAVARPEEALLDAVCFSLLHRAPERDAEELLQEAVAAASAAEVAVVVVATTERVESEGFDRAHLRLPGRQDELVRRVAATGTPTVVVVNAGSPVEMAWREEVAAVLLSWFPGQEAGAALADVLLGAEEPGGRLPTTWPERLEDAPVSAVTPSEGRLVYDEGVFIGYRAWERREGIAPAYWFGHGLGYTDWAYEAMDFTPAKAPATPAEAAVEPADGALGTVTVRVRNTGPRAGREVVQLYLTVPEDDGEERPVRRLAGFASVTAGPGETAEVSLPLPRRAAEIWDETVGAWRLIPGTYAAEAARSAADRRLSVPVPVRPTA</sequence>
<evidence type="ECO:0000313" key="5">
    <source>
        <dbReference type="Proteomes" id="UP000299290"/>
    </source>
</evidence>
<dbReference type="InterPro" id="IPR050288">
    <property type="entry name" value="Cellulose_deg_GH3"/>
</dbReference>
<evidence type="ECO:0000259" key="3">
    <source>
        <dbReference type="SMART" id="SM01217"/>
    </source>
</evidence>
<feature type="domain" description="Fibronectin type III-like" evidence="3">
    <location>
        <begin position="249"/>
        <end position="320"/>
    </location>
</feature>
<dbReference type="InterPro" id="IPR036881">
    <property type="entry name" value="Glyco_hydro_3_C_sf"/>
</dbReference>
<evidence type="ECO:0000313" key="4">
    <source>
        <dbReference type="EMBL" id="GDY42468.1"/>
    </source>
</evidence>
<dbReference type="PANTHER" id="PTHR42715:SF10">
    <property type="entry name" value="BETA-GLUCOSIDASE"/>
    <property type="match status" value="1"/>
</dbReference>
<dbReference type="Gene3D" id="2.60.120.260">
    <property type="entry name" value="Galactose-binding domain-like"/>
    <property type="match status" value="1"/>
</dbReference>
<reference evidence="4 5" key="1">
    <citation type="journal article" date="2020" name="Int. J. Syst. Evol. Microbiol.">
        <title>Reclassification of Streptomyces castelarensis and Streptomyces sporoclivatus as later heterotypic synonyms of Streptomyces antimycoticus.</title>
        <authorList>
            <person name="Komaki H."/>
            <person name="Tamura T."/>
        </authorList>
    </citation>
    <scope>NUCLEOTIDE SEQUENCE [LARGE SCALE GENOMIC DNA]</scope>
    <source>
        <strain evidence="4 5">NBRC 12839</strain>
    </source>
</reference>
<dbReference type="Gene3D" id="3.20.20.300">
    <property type="entry name" value="Glycoside hydrolase, family 3, N-terminal domain"/>
    <property type="match status" value="1"/>
</dbReference>
<dbReference type="GO" id="GO:0004553">
    <property type="term" value="F:hydrolase activity, hydrolyzing O-glycosyl compounds"/>
    <property type="evidence" value="ECO:0007669"/>
    <property type="project" value="InterPro"/>
</dbReference>
<keyword evidence="5" id="KW-1185">Reference proteome</keyword>
<dbReference type="Gene3D" id="2.60.40.10">
    <property type="entry name" value="Immunoglobulins"/>
    <property type="match status" value="1"/>
</dbReference>